<comment type="caution">
    <text evidence="1">The sequence shown here is derived from an EMBL/GenBank/DDBJ whole genome shotgun (WGS) entry which is preliminary data.</text>
</comment>
<name>A0ABW1LZQ8_9ACTN</name>
<dbReference type="RefSeq" id="WP_386397305.1">
    <property type="nucleotide sequence ID" value="NZ_JBHSPT010000033.1"/>
</dbReference>
<evidence type="ECO:0000313" key="2">
    <source>
        <dbReference type="Proteomes" id="UP001596242"/>
    </source>
</evidence>
<keyword evidence="2" id="KW-1185">Reference proteome</keyword>
<dbReference type="Proteomes" id="UP001596242">
    <property type="component" value="Unassembled WGS sequence"/>
</dbReference>
<reference evidence="2" key="1">
    <citation type="journal article" date="2019" name="Int. J. Syst. Evol. Microbiol.">
        <title>The Global Catalogue of Microorganisms (GCM) 10K type strain sequencing project: providing services to taxonomists for standard genome sequencing and annotation.</title>
        <authorList>
            <consortium name="The Broad Institute Genomics Platform"/>
            <consortium name="The Broad Institute Genome Sequencing Center for Infectious Disease"/>
            <person name="Wu L."/>
            <person name="Ma J."/>
        </authorList>
    </citation>
    <scope>NUCLEOTIDE SEQUENCE [LARGE SCALE GENOMIC DNA]</scope>
    <source>
        <strain evidence="2">JCM 12763</strain>
    </source>
</reference>
<gene>
    <name evidence="1" type="ORF">ACFP50_15090</name>
</gene>
<protein>
    <recommendedName>
        <fullName evidence="3">Integrase</fullName>
    </recommendedName>
</protein>
<organism evidence="1 2">
    <name type="scientific">Streptomyces pratens</name>
    <dbReference type="NCBI Taxonomy" id="887456"/>
    <lineage>
        <taxon>Bacteria</taxon>
        <taxon>Bacillati</taxon>
        <taxon>Actinomycetota</taxon>
        <taxon>Actinomycetes</taxon>
        <taxon>Kitasatosporales</taxon>
        <taxon>Streptomycetaceae</taxon>
        <taxon>Streptomyces</taxon>
    </lineage>
</organism>
<proteinExistence type="predicted"/>
<sequence>MTAPFRIPPSRAGCLHLRHRPTVARRGADLLEQKLRILRARHEHLRRAEESAARRWHDRAGDAGT</sequence>
<evidence type="ECO:0000313" key="1">
    <source>
        <dbReference type="EMBL" id="MFC6056743.1"/>
    </source>
</evidence>
<accession>A0ABW1LZQ8</accession>
<dbReference type="EMBL" id="JBHSPT010000033">
    <property type="protein sequence ID" value="MFC6056743.1"/>
    <property type="molecule type" value="Genomic_DNA"/>
</dbReference>
<dbReference type="Gene3D" id="1.10.287.3240">
    <property type="match status" value="1"/>
</dbReference>
<evidence type="ECO:0008006" key="3">
    <source>
        <dbReference type="Google" id="ProtNLM"/>
    </source>
</evidence>